<name>A0A177Y7Z5_9NOCA</name>
<evidence type="ECO:0000313" key="1">
    <source>
        <dbReference type="EMBL" id="OAK51646.1"/>
    </source>
</evidence>
<organism evidence="1 2">
    <name type="scientific">Rhodococcoides kyotonense</name>
    <dbReference type="NCBI Taxonomy" id="398843"/>
    <lineage>
        <taxon>Bacteria</taxon>
        <taxon>Bacillati</taxon>
        <taxon>Actinomycetota</taxon>
        <taxon>Actinomycetes</taxon>
        <taxon>Mycobacteriales</taxon>
        <taxon>Nocardiaceae</taxon>
        <taxon>Rhodococcoides</taxon>
    </lineage>
</organism>
<dbReference type="RefSeq" id="WP_068430141.1">
    <property type="nucleotide sequence ID" value="NZ_LVHI01000037.1"/>
</dbReference>
<dbReference type="Gene3D" id="3.30.110.170">
    <property type="entry name" value="Protein of unknown function (DUF541), domain 1"/>
    <property type="match status" value="1"/>
</dbReference>
<sequence>MDSHPLEITVVGRGQATFTPERCTVSLVVRTDGRSAEAAAEPAHRLVKDLTGLIDPLFNETSGPIDTWALDQVRHSRRRPFNQDGEQLPYVYQAVATIEVQFSQIDVIDAFVYAVSALDGVDVGRFDWALTEQSALEKTRFVRTLAVQDAVEKAEVYAQSVGRTAITALAIADPGLLGVAAATHSDYALASRAYVGGADDGFELKPQDIVIHAEVHARFSAS</sequence>
<protein>
    <recommendedName>
        <fullName evidence="3">SIMPL domain-containing protein</fullName>
    </recommendedName>
</protein>
<gene>
    <name evidence="1" type="ORF">A3K89_10165</name>
</gene>
<proteinExistence type="predicted"/>
<dbReference type="Gene3D" id="3.30.70.2970">
    <property type="entry name" value="Protein of unknown function (DUF541), domain 2"/>
    <property type="match status" value="1"/>
</dbReference>
<dbReference type="Proteomes" id="UP000077519">
    <property type="component" value="Unassembled WGS sequence"/>
</dbReference>
<reference evidence="1 2" key="1">
    <citation type="submission" date="2016-03" db="EMBL/GenBank/DDBJ databases">
        <title>Genome sequence of Rhodococcus kyotonensis KB10.</title>
        <authorList>
            <person name="Jeong H."/>
            <person name="Hong C.E."/>
            <person name="Jo S.H."/>
            <person name="Park J.M."/>
        </authorList>
    </citation>
    <scope>NUCLEOTIDE SEQUENCE [LARGE SCALE GENOMIC DNA]</scope>
    <source>
        <strain evidence="1 2">KB10</strain>
    </source>
</reference>
<evidence type="ECO:0000313" key="2">
    <source>
        <dbReference type="Proteomes" id="UP000077519"/>
    </source>
</evidence>
<dbReference type="Pfam" id="PF04402">
    <property type="entry name" value="SIMPL"/>
    <property type="match status" value="1"/>
</dbReference>
<dbReference type="EMBL" id="LVHI01000037">
    <property type="protein sequence ID" value="OAK51646.1"/>
    <property type="molecule type" value="Genomic_DNA"/>
</dbReference>
<keyword evidence="2" id="KW-1185">Reference proteome</keyword>
<accession>A0A177Y7Z5</accession>
<evidence type="ECO:0008006" key="3">
    <source>
        <dbReference type="Google" id="ProtNLM"/>
    </source>
</evidence>
<comment type="caution">
    <text evidence="1">The sequence shown here is derived from an EMBL/GenBank/DDBJ whole genome shotgun (WGS) entry which is preliminary data.</text>
</comment>
<dbReference type="AlphaFoldDB" id="A0A177Y7Z5"/>
<dbReference type="InterPro" id="IPR007497">
    <property type="entry name" value="SIMPL/DUF541"/>
</dbReference>